<keyword evidence="3 6" id="KW-0812">Transmembrane</keyword>
<keyword evidence="5 6" id="KW-0472">Membrane</keyword>
<dbReference type="PANTHER" id="PTHR32322:SF2">
    <property type="entry name" value="EAMA DOMAIN-CONTAINING PROTEIN"/>
    <property type="match status" value="1"/>
</dbReference>
<dbReference type="OrthoDB" id="369870at2"/>
<protein>
    <submittedName>
        <fullName evidence="8">EamA-like transporter family protein</fullName>
    </submittedName>
</protein>
<keyword evidence="4 6" id="KW-1133">Transmembrane helix</keyword>
<organism evidence="8 9">
    <name type="scientific">Tsukamurella tyrosinosolvens</name>
    <dbReference type="NCBI Taxonomy" id="57704"/>
    <lineage>
        <taxon>Bacteria</taxon>
        <taxon>Bacillati</taxon>
        <taxon>Actinomycetota</taxon>
        <taxon>Actinomycetes</taxon>
        <taxon>Mycobacteriales</taxon>
        <taxon>Tsukamurellaceae</taxon>
        <taxon>Tsukamurella</taxon>
    </lineage>
</organism>
<evidence type="ECO:0000256" key="3">
    <source>
        <dbReference type="ARBA" id="ARBA00022692"/>
    </source>
</evidence>
<feature type="transmembrane region" description="Helical" evidence="6">
    <location>
        <begin position="41"/>
        <end position="61"/>
    </location>
</feature>
<dbReference type="InterPro" id="IPR050638">
    <property type="entry name" value="AA-Vitamin_Transporters"/>
</dbReference>
<evidence type="ECO:0000256" key="1">
    <source>
        <dbReference type="ARBA" id="ARBA00004141"/>
    </source>
</evidence>
<evidence type="ECO:0000259" key="7">
    <source>
        <dbReference type="Pfam" id="PF00892"/>
    </source>
</evidence>
<dbReference type="STRING" id="57704.SAMN04489793_2324"/>
<comment type="subcellular location">
    <subcellularLocation>
        <location evidence="1">Membrane</location>
        <topology evidence="1">Multi-pass membrane protein</topology>
    </subcellularLocation>
</comment>
<keyword evidence="9" id="KW-1185">Reference proteome</keyword>
<accession>A0A1H4SLQ4</accession>
<dbReference type="GO" id="GO:0016020">
    <property type="term" value="C:membrane"/>
    <property type="evidence" value="ECO:0007669"/>
    <property type="project" value="UniProtKB-SubCell"/>
</dbReference>
<feature type="transmembrane region" description="Helical" evidence="6">
    <location>
        <begin position="12"/>
        <end position="29"/>
    </location>
</feature>
<feature type="domain" description="EamA" evidence="7">
    <location>
        <begin position="163"/>
        <end position="289"/>
    </location>
</feature>
<feature type="transmembrane region" description="Helical" evidence="6">
    <location>
        <begin position="273"/>
        <end position="294"/>
    </location>
</feature>
<feature type="transmembrane region" description="Helical" evidence="6">
    <location>
        <begin position="243"/>
        <end position="267"/>
    </location>
</feature>
<feature type="transmembrane region" description="Helical" evidence="6">
    <location>
        <begin position="73"/>
        <end position="95"/>
    </location>
</feature>
<dbReference type="Proteomes" id="UP000182241">
    <property type="component" value="Unassembled WGS sequence"/>
</dbReference>
<evidence type="ECO:0000256" key="5">
    <source>
        <dbReference type="ARBA" id="ARBA00023136"/>
    </source>
</evidence>
<dbReference type="EMBL" id="FNSA01000003">
    <property type="protein sequence ID" value="SEC45043.1"/>
    <property type="molecule type" value="Genomic_DNA"/>
</dbReference>
<evidence type="ECO:0000313" key="9">
    <source>
        <dbReference type="Proteomes" id="UP000182241"/>
    </source>
</evidence>
<dbReference type="AlphaFoldDB" id="A0A1H4SLQ4"/>
<comment type="similarity">
    <text evidence="2">Belongs to the EamA transporter family.</text>
</comment>
<dbReference type="RefSeq" id="WP_082791448.1">
    <property type="nucleotide sequence ID" value="NZ_CBDRGN010000001.1"/>
</dbReference>
<dbReference type="SUPFAM" id="SSF103481">
    <property type="entry name" value="Multidrug resistance efflux transporter EmrE"/>
    <property type="match status" value="2"/>
</dbReference>
<dbReference type="InterPro" id="IPR037185">
    <property type="entry name" value="EmrE-like"/>
</dbReference>
<feature type="transmembrane region" description="Helical" evidence="6">
    <location>
        <begin position="161"/>
        <end position="181"/>
    </location>
</feature>
<proteinExistence type="inferred from homology"/>
<feature type="transmembrane region" description="Helical" evidence="6">
    <location>
        <begin position="101"/>
        <end position="122"/>
    </location>
</feature>
<dbReference type="Pfam" id="PF00892">
    <property type="entry name" value="EamA"/>
    <property type="match status" value="2"/>
</dbReference>
<evidence type="ECO:0000256" key="4">
    <source>
        <dbReference type="ARBA" id="ARBA00022989"/>
    </source>
</evidence>
<dbReference type="InterPro" id="IPR000620">
    <property type="entry name" value="EamA_dom"/>
</dbReference>
<dbReference type="PANTHER" id="PTHR32322">
    <property type="entry name" value="INNER MEMBRANE TRANSPORTER"/>
    <property type="match status" value="1"/>
</dbReference>
<evidence type="ECO:0000256" key="6">
    <source>
        <dbReference type="SAM" id="Phobius"/>
    </source>
</evidence>
<name>A0A1H4SLQ4_TSUTY</name>
<evidence type="ECO:0000256" key="2">
    <source>
        <dbReference type="ARBA" id="ARBA00007362"/>
    </source>
</evidence>
<reference evidence="9" key="1">
    <citation type="submission" date="2016-10" db="EMBL/GenBank/DDBJ databases">
        <authorList>
            <person name="Varghese N."/>
            <person name="Submissions S."/>
        </authorList>
    </citation>
    <scope>NUCLEOTIDE SEQUENCE [LARGE SCALE GENOMIC DNA]</scope>
    <source>
        <strain evidence="9">DSM 44234</strain>
    </source>
</reference>
<gene>
    <name evidence="8" type="ORF">SAMN04489793_2324</name>
</gene>
<feature type="transmembrane region" description="Helical" evidence="6">
    <location>
        <begin position="134"/>
        <end position="155"/>
    </location>
</feature>
<feature type="transmembrane region" description="Helical" evidence="6">
    <location>
        <begin position="217"/>
        <end position="236"/>
    </location>
</feature>
<feature type="transmembrane region" description="Helical" evidence="6">
    <location>
        <begin position="193"/>
        <end position="211"/>
    </location>
</feature>
<evidence type="ECO:0000313" key="8">
    <source>
        <dbReference type="EMBL" id="SEC45043.1"/>
    </source>
</evidence>
<sequence>MHDSPAPTCPGRARATVLLAFAMAGWGTIGPFSLRADATPIAIAAWRCVFAVVALGALCWATKAFTTSTYSRASVALTLIGGAALVANWVFLFHAFQSTTLTVATVAYHTEPFFLVALGAAASRRLPRRTDLGWLAVALVGLLLATQFVSAHGLALNGSNGAGVAAALLAGALYALATFLARETTGLHPQVMTLIQCALGAAVLLPIAGNLNWSSSSWTWIAAMGGIHTGLLYWILYATVRALSVVVVAALSFVNPAVAVLTDIAIYHHIPTVGQLVGIAFIVVATLATTLRAGPSRAGAVHHRDSPAAS</sequence>
<feature type="domain" description="EamA" evidence="7">
    <location>
        <begin position="17"/>
        <end position="145"/>
    </location>
</feature>